<keyword evidence="1" id="KW-0479">Metal-binding</keyword>
<evidence type="ECO:0000259" key="4">
    <source>
        <dbReference type="Pfam" id="PF00384"/>
    </source>
</evidence>
<keyword evidence="2" id="KW-0408">Iron</keyword>
<dbReference type="InterPro" id="IPR050123">
    <property type="entry name" value="Prok_molybdopt-oxidoreductase"/>
</dbReference>
<protein>
    <recommendedName>
        <fullName evidence="4">Molybdopterin oxidoreductase domain-containing protein</fullName>
    </recommendedName>
</protein>
<dbReference type="GO" id="GO:0022904">
    <property type="term" value="P:respiratory electron transport chain"/>
    <property type="evidence" value="ECO:0007669"/>
    <property type="project" value="TreeGrafter"/>
</dbReference>
<reference evidence="5" key="1">
    <citation type="journal article" date="2014" name="Front. Microbiol.">
        <title>High frequency of phylogenetically diverse reductive dehalogenase-homologous genes in deep subseafloor sedimentary metagenomes.</title>
        <authorList>
            <person name="Kawai M."/>
            <person name="Futagami T."/>
            <person name="Toyoda A."/>
            <person name="Takaki Y."/>
            <person name="Nishi S."/>
            <person name="Hori S."/>
            <person name="Arai W."/>
            <person name="Tsubouchi T."/>
            <person name="Morono Y."/>
            <person name="Uchiyama I."/>
            <person name="Ito T."/>
            <person name="Fujiyama A."/>
            <person name="Inagaki F."/>
            <person name="Takami H."/>
        </authorList>
    </citation>
    <scope>NUCLEOTIDE SEQUENCE</scope>
    <source>
        <strain evidence="5">Expedition CK06-06</strain>
    </source>
</reference>
<dbReference type="AlphaFoldDB" id="X1Q6J8"/>
<accession>X1Q6J8</accession>
<feature type="non-terminal residue" evidence="5">
    <location>
        <position position="1"/>
    </location>
</feature>
<dbReference type="Gene3D" id="3.40.228.10">
    <property type="entry name" value="Dimethylsulfoxide Reductase, domain 2"/>
    <property type="match status" value="1"/>
</dbReference>
<evidence type="ECO:0000313" key="5">
    <source>
        <dbReference type="EMBL" id="GAI50371.1"/>
    </source>
</evidence>
<dbReference type="Pfam" id="PF00384">
    <property type="entry name" value="Molybdopterin"/>
    <property type="match status" value="1"/>
</dbReference>
<evidence type="ECO:0000256" key="2">
    <source>
        <dbReference type="ARBA" id="ARBA00023004"/>
    </source>
</evidence>
<dbReference type="PANTHER" id="PTHR43105:SF10">
    <property type="entry name" value="NADH-QUINONE OXIDOREDUCTASE SUBUNIT G"/>
    <property type="match status" value="1"/>
</dbReference>
<feature type="non-terminal residue" evidence="5">
    <location>
        <position position="125"/>
    </location>
</feature>
<dbReference type="InterPro" id="IPR006656">
    <property type="entry name" value="Mopterin_OxRdtase"/>
</dbReference>
<dbReference type="GO" id="GO:0016020">
    <property type="term" value="C:membrane"/>
    <property type="evidence" value="ECO:0007669"/>
    <property type="project" value="TreeGrafter"/>
</dbReference>
<dbReference type="GO" id="GO:0051536">
    <property type="term" value="F:iron-sulfur cluster binding"/>
    <property type="evidence" value="ECO:0007669"/>
    <property type="project" value="UniProtKB-KW"/>
</dbReference>
<dbReference type="Gene3D" id="3.40.50.740">
    <property type="match status" value="1"/>
</dbReference>
<comment type="caution">
    <text evidence="5">The sequence shown here is derived from an EMBL/GenBank/DDBJ whole genome shotgun (WGS) entry which is preliminary data.</text>
</comment>
<feature type="domain" description="Molybdopterin oxidoreductase" evidence="4">
    <location>
        <begin position="24"/>
        <end position="93"/>
    </location>
</feature>
<dbReference type="GO" id="GO:0003954">
    <property type="term" value="F:NADH dehydrogenase activity"/>
    <property type="evidence" value="ECO:0007669"/>
    <property type="project" value="TreeGrafter"/>
</dbReference>
<proteinExistence type="predicted"/>
<dbReference type="PANTHER" id="PTHR43105">
    <property type="entry name" value="RESPIRATORY NITRATE REDUCTASE"/>
    <property type="match status" value="1"/>
</dbReference>
<evidence type="ECO:0000256" key="1">
    <source>
        <dbReference type="ARBA" id="ARBA00022723"/>
    </source>
</evidence>
<organism evidence="5">
    <name type="scientific">marine sediment metagenome</name>
    <dbReference type="NCBI Taxonomy" id="412755"/>
    <lineage>
        <taxon>unclassified sequences</taxon>
        <taxon>metagenomes</taxon>
        <taxon>ecological metagenomes</taxon>
    </lineage>
</organism>
<gene>
    <name evidence="5" type="ORF">S06H3_64119</name>
</gene>
<keyword evidence="3" id="KW-0411">Iron-sulfur</keyword>
<dbReference type="EMBL" id="BARV01042724">
    <property type="protein sequence ID" value="GAI50371.1"/>
    <property type="molecule type" value="Genomic_DNA"/>
</dbReference>
<evidence type="ECO:0000256" key="3">
    <source>
        <dbReference type="ARBA" id="ARBA00023014"/>
    </source>
</evidence>
<dbReference type="GO" id="GO:0046872">
    <property type="term" value="F:metal ion binding"/>
    <property type="evidence" value="ECO:0007669"/>
    <property type="project" value="UniProtKB-KW"/>
</dbReference>
<dbReference type="SUPFAM" id="SSF53706">
    <property type="entry name" value="Formate dehydrogenase/DMSO reductase, domains 1-3"/>
    <property type="match status" value="1"/>
</dbReference>
<name>X1Q6J8_9ZZZZ</name>
<sequence length="125" mass="13266">SPVNNGNLCKKGAFNPCSLHDLKRLRTPLIKRNGDLIEASWDEAIALASGGLSQIRERSGGEGLAVLSSPQLTNEENYLAQKLARVALGTNNIGSLSVPVVSEELARSLGKNASTCSYNDILTSE</sequence>